<dbReference type="AlphaFoldDB" id="A0A371IQX7"/>
<keyword evidence="2" id="KW-1185">Reference proteome</keyword>
<accession>A0A371IQX7</accession>
<name>A0A371IQX7_9FIRM</name>
<organism evidence="1 2">
    <name type="scientific">Romboutsia maritimum</name>
    <dbReference type="NCBI Taxonomy" id="2020948"/>
    <lineage>
        <taxon>Bacteria</taxon>
        <taxon>Bacillati</taxon>
        <taxon>Bacillota</taxon>
        <taxon>Clostridia</taxon>
        <taxon>Peptostreptococcales</taxon>
        <taxon>Peptostreptococcaceae</taxon>
        <taxon>Romboutsia</taxon>
    </lineage>
</organism>
<dbReference type="OrthoDB" id="2084903at2"/>
<dbReference type="Proteomes" id="UP000243494">
    <property type="component" value="Unassembled WGS sequence"/>
</dbReference>
<reference evidence="1 2" key="1">
    <citation type="journal article" date="2017" name="Genome Announc.">
        <title>Draft Genome Sequence of Romboutsia maritimum sp. nov. Strain CCRI-22766(T), Isolated from Coastal Estuarine Mud.</title>
        <authorList>
            <person name="Maheux A.F."/>
            <person name="Boudreau D.K."/>
            <person name="Berube E."/>
            <person name="Boissinot M."/>
            <person name="Raymond F."/>
            <person name="Brodeur S."/>
            <person name="Corbeil J."/>
            <person name="Brightwell G."/>
            <person name="Broda D."/>
            <person name="Omar R.F."/>
            <person name="Bergeron M.G."/>
        </authorList>
    </citation>
    <scope>NUCLEOTIDE SEQUENCE [LARGE SCALE GENOMIC DNA]</scope>
    <source>
        <strain evidence="1 2">CCRI-22766</strain>
    </source>
</reference>
<dbReference type="EMBL" id="NOJZ02000024">
    <property type="protein sequence ID" value="RDY22874.1"/>
    <property type="molecule type" value="Genomic_DNA"/>
</dbReference>
<dbReference type="RefSeq" id="WP_095405382.1">
    <property type="nucleotide sequence ID" value="NZ_NOJZ02000024.1"/>
</dbReference>
<comment type="caution">
    <text evidence="1">The sequence shown here is derived from an EMBL/GenBank/DDBJ whole genome shotgun (WGS) entry which is preliminary data.</text>
</comment>
<sequence>MYEYSICNQADEEIFKKQCKALEDKIPNLEKCNLLTDVDESKLQKYILNGNEINVYNSYYINEVYIKSQIELTQYFK</sequence>
<proteinExistence type="predicted"/>
<protein>
    <submittedName>
        <fullName evidence="1">Uncharacterized protein</fullName>
    </submittedName>
</protein>
<gene>
    <name evidence="1" type="ORF">CHF27_011180</name>
</gene>
<evidence type="ECO:0000313" key="1">
    <source>
        <dbReference type="EMBL" id="RDY22874.1"/>
    </source>
</evidence>
<evidence type="ECO:0000313" key="2">
    <source>
        <dbReference type="Proteomes" id="UP000243494"/>
    </source>
</evidence>